<dbReference type="PANTHER" id="PTHR37806:SF1">
    <property type="entry name" value="PEPTIDASE C39-LIKE DOMAIN-CONTAINING PROTEIN"/>
    <property type="match status" value="1"/>
</dbReference>
<accession>A0ABV9GK78</accession>
<dbReference type="EMBL" id="JBHSFW010000001">
    <property type="protein sequence ID" value="MFC4617934.1"/>
    <property type="molecule type" value="Genomic_DNA"/>
</dbReference>
<proteinExistence type="predicted"/>
<sequence>MLKKVILILTVVLLSVIFAGFKVYTAYSDSTSAQNNKNEPILLKGKIMESPIVGDYFSIYRPERVRLDAPLIQQFPELPRGCEVTSLAMLLQFAGQDVGKMELAKKIKKDPTPYAVVDGLIHFGNPNNGFVGAMDTFDQPGLGVYHGPIADLAKAYLKDQVIDLSGKSFDYVLDLLADGVPVWVIINTRFERLSEDYWVDWETPEGPIQITRKEHSVLVTGYDDQWIYFNDPLTGQKNRKAERQRFIEGWEQMGSQAVSYLKTNVG</sequence>
<gene>
    <name evidence="2" type="ORF">ACFO4N_04220</name>
</gene>
<evidence type="ECO:0000259" key="1">
    <source>
        <dbReference type="Pfam" id="PF13529"/>
    </source>
</evidence>
<dbReference type="InterPro" id="IPR039563">
    <property type="entry name" value="Peptidase_C39_single_dom"/>
</dbReference>
<reference evidence="3" key="1">
    <citation type="journal article" date="2019" name="Int. J. Syst. Evol. Microbiol.">
        <title>The Global Catalogue of Microorganisms (GCM) 10K type strain sequencing project: providing services to taxonomists for standard genome sequencing and annotation.</title>
        <authorList>
            <consortium name="The Broad Institute Genomics Platform"/>
            <consortium name="The Broad Institute Genome Sequencing Center for Infectious Disease"/>
            <person name="Wu L."/>
            <person name="Ma J."/>
        </authorList>
    </citation>
    <scope>NUCLEOTIDE SEQUENCE [LARGE SCALE GENOMIC DNA]</scope>
    <source>
        <strain evidence="3">CGMCC 1.16306</strain>
    </source>
</reference>
<dbReference type="CDD" id="cd02549">
    <property type="entry name" value="Peptidase_C39A"/>
    <property type="match status" value="1"/>
</dbReference>
<dbReference type="Pfam" id="PF13529">
    <property type="entry name" value="Peptidase_C39_2"/>
    <property type="match status" value="1"/>
</dbReference>
<feature type="domain" description="Peptidase C39-like" evidence="1">
    <location>
        <begin position="67"/>
        <end position="232"/>
    </location>
</feature>
<evidence type="ECO:0000313" key="2">
    <source>
        <dbReference type="EMBL" id="MFC4617934.1"/>
    </source>
</evidence>
<dbReference type="PANTHER" id="PTHR37806">
    <property type="entry name" value="LMO0724 PROTEIN"/>
    <property type="match status" value="1"/>
</dbReference>
<comment type="caution">
    <text evidence="2">The sequence shown here is derived from an EMBL/GenBank/DDBJ whole genome shotgun (WGS) entry which is preliminary data.</text>
</comment>
<organism evidence="2 3">
    <name type="scientific">Camelliibacillus cellulosilyticus</name>
    <dbReference type="NCBI Taxonomy" id="2174486"/>
    <lineage>
        <taxon>Bacteria</taxon>
        <taxon>Bacillati</taxon>
        <taxon>Bacillota</taxon>
        <taxon>Bacilli</taxon>
        <taxon>Bacillales</taxon>
        <taxon>Sporolactobacillaceae</taxon>
        <taxon>Camelliibacillus</taxon>
    </lineage>
</organism>
<name>A0ABV9GK78_9BACL</name>
<evidence type="ECO:0000313" key="3">
    <source>
        <dbReference type="Proteomes" id="UP001596022"/>
    </source>
</evidence>
<dbReference type="Gene3D" id="3.90.70.10">
    <property type="entry name" value="Cysteine proteinases"/>
    <property type="match status" value="1"/>
</dbReference>
<dbReference type="Proteomes" id="UP001596022">
    <property type="component" value="Unassembled WGS sequence"/>
</dbReference>
<dbReference type="RefSeq" id="WP_376844947.1">
    <property type="nucleotide sequence ID" value="NZ_JBHSFW010000001.1"/>
</dbReference>
<dbReference type="InterPro" id="IPR039564">
    <property type="entry name" value="Peptidase_C39-like"/>
</dbReference>
<protein>
    <submittedName>
        <fullName evidence="2">C39 family peptidase</fullName>
    </submittedName>
</protein>
<keyword evidence="3" id="KW-1185">Reference proteome</keyword>